<evidence type="ECO:0000256" key="9">
    <source>
        <dbReference type="SAM" id="MobiDB-lite"/>
    </source>
</evidence>
<protein>
    <submittedName>
        <fullName evidence="10">Uncharacterized protein</fullName>
    </submittedName>
</protein>
<dbReference type="GO" id="GO:0005634">
    <property type="term" value="C:nucleus"/>
    <property type="evidence" value="ECO:0007669"/>
    <property type="project" value="UniProtKB-SubCell"/>
</dbReference>
<evidence type="ECO:0000313" key="10">
    <source>
        <dbReference type="EMBL" id="CAD7227123.1"/>
    </source>
</evidence>
<dbReference type="GO" id="GO:0004386">
    <property type="term" value="F:helicase activity"/>
    <property type="evidence" value="ECO:0007669"/>
    <property type="project" value="UniProtKB-KW"/>
</dbReference>
<dbReference type="CDD" id="cd18793">
    <property type="entry name" value="SF2_C_SNF"/>
    <property type="match status" value="1"/>
</dbReference>
<feature type="region of interest" description="Disordered" evidence="9">
    <location>
        <begin position="250"/>
        <end position="357"/>
    </location>
</feature>
<dbReference type="InterPro" id="IPR027417">
    <property type="entry name" value="P-loop_NTPase"/>
</dbReference>
<comment type="similarity">
    <text evidence="2">Belongs to the SNF2/RAD54 helicase family.</text>
</comment>
<dbReference type="SMART" id="SM00490">
    <property type="entry name" value="HELICc"/>
    <property type="match status" value="1"/>
</dbReference>
<evidence type="ECO:0000256" key="3">
    <source>
        <dbReference type="ARBA" id="ARBA00022741"/>
    </source>
</evidence>
<dbReference type="Pfam" id="PF00271">
    <property type="entry name" value="Helicase_C"/>
    <property type="match status" value="1"/>
</dbReference>
<evidence type="ECO:0000256" key="5">
    <source>
        <dbReference type="ARBA" id="ARBA00022806"/>
    </source>
</evidence>
<dbReference type="PANTHER" id="PTHR45797:SF1">
    <property type="entry name" value="HELICASE ARIP4"/>
    <property type="match status" value="1"/>
</dbReference>
<sequence length="437" mass="47994">MGPEQELLPTTALEREKLIAEFNCNPCFHLFLVSTRAGSLGINLVGANRVVVFDASWNPCHDTQAVCRVYRYGQMKQCYIYRLVADSCMEKRIYDRQISKQVEYTGIRVLSSASCSDSAEKYSDPVLRSVVAEFGTSLTKEPFEHESLLIDRTDKRLSEAEKRYAKQSYEMEKRSGLRPWGGMFTSQGFVPGGQPYAKFGTTVQIRPLSNVRGQYPYNKPVANVRPMLSMTHRSRFPYTLPQAVPGSARYRAPGLPRGPFPLISRTGRGGQGTRIGLLSVSRPSMASGPSGLTITRKARPDRPAEVVNLLDDEDSPPPPPLQDKAKDGGRTAEGSGSEVTLSGKDVVQQKRSPSTKGELVLKRIFSLQGLLASSSSDPLIDLEEDEETPTPPPPAPPPPHHLAPRPPRPPPAPPRPGPPPHKPAPWNTSTALCPNRP</sequence>
<evidence type="ECO:0000256" key="8">
    <source>
        <dbReference type="ARBA" id="ARBA00023242"/>
    </source>
</evidence>
<proteinExistence type="inferred from homology"/>
<comment type="subcellular location">
    <subcellularLocation>
        <location evidence="1">Nucleus</location>
    </subcellularLocation>
</comment>
<dbReference type="SUPFAM" id="SSF52540">
    <property type="entry name" value="P-loop containing nucleoside triphosphate hydrolases"/>
    <property type="match status" value="1"/>
</dbReference>
<evidence type="ECO:0000256" key="6">
    <source>
        <dbReference type="ARBA" id="ARBA00022840"/>
    </source>
</evidence>
<keyword evidence="7" id="KW-0238">DNA-binding</keyword>
<evidence type="ECO:0000256" key="1">
    <source>
        <dbReference type="ARBA" id="ARBA00004123"/>
    </source>
</evidence>
<keyword evidence="3" id="KW-0547">Nucleotide-binding</keyword>
<accession>A0A7R8W8X6</accession>
<dbReference type="GO" id="GO:0016887">
    <property type="term" value="F:ATP hydrolysis activity"/>
    <property type="evidence" value="ECO:0007669"/>
    <property type="project" value="InterPro"/>
</dbReference>
<keyword evidence="5" id="KW-0347">Helicase</keyword>
<keyword evidence="4" id="KW-0378">Hydrolase</keyword>
<feature type="compositionally biased region" description="Polar residues" evidence="9">
    <location>
        <begin position="426"/>
        <end position="437"/>
    </location>
</feature>
<name>A0A7R8W8X6_9CRUS</name>
<feature type="region of interest" description="Disordered" evidence="9">
    <location>
        <begin position="370"/>
        <end position="437"/>
    </location>
</feature>
<dbReference type="InterPro" id="IPR049730">
    <property type="entry name" value="SNF2/RAD54-like_C"/>
</dbReference>
<evidence type="ECO:0000256" key="4">
    <source>
        <dbReference type="ARBA" id="ARBA00022801"/>
    </source>
</evidence>
<dbReference type="Gene3D" id="3.40.50.300">
    <property type="entry name" value="P-loop containing nucleotide triphosphate hydrolases"/>
    <property type="match status" value="1"/>
</dbReference>
<evidence type="ECO:0000256" key="2">
    <source>
        <dbReference type="ARBA" id="ARBA00007025"/>
    </source>
</evidence>
<dbReference type="EMBL" id="OB661041">
    <property type="protein sequence ID" value="CAD7227123.1"/>
    <property type="molecule type" value="Genomic_DNA"/>
</dbReference>
<dbReference type="PROSITE" id="PS51194">
    <property type="entry name" value="HELICASE_CTER"/>
    <property type="match status" value="1"/>
</dbReference>
<dbReference type="GO" id="GO:0003677">
    <property type="term" value="F:DNA binding"/>
    <property type="evidence" value="ECO:0007669"/>
    <property type="project" value="UniProtKB-KW"/>
</dbReference>
<dbReference type="OrthoDB" id="6379884at2759"/>
<feature type="compositionally biased region" description="Pro residues" evidence="9">
    <location>
        <begin position="389"/>
        <end position="423"/>
    </location>
</feature>
<dbReference type="InterPro" id="IPR044574">
    <property type="entry name" value="ARIP4-like"/>
</dbReference>
<gene>
    <name evidence="10" type="ORF">CTOB1V02_LOCUS5032</name>
</gene>
<dbReference type="PANTHER" id="PTHR45797">
    <property type="entry name" value="RAD54-LIKE"/>
    <property type="match status" value="1"/>
</dbReference>
<organism evidence="10">
    <name type="scientific">Cyprideis torosa</name>
    <dbReference type="NCBI Taxonomy" id="163714"/>
    <lineage>
        <taxon>Eukaryota</taxon>
        <taxon>Metazoa</taxon>
        <taxon>Ecdysozoa</taxon>
        <taxon>Arthropoda</taxon>
        <taxon>Crustacea</taxon>
        <taxon>Oligostraca</taxon>
        <taxon>Ostracoda</taxon>
        <taxon>Podocopa</taxon>
        <taxon>Podocopida</taxon>
        <taxon>Cytherocopina</taxon>
        <taxon>Cytheroidea</taxon>
        <taxon>Cytherideidae</taxon>
        <taxon>Cyprideis</taxon>
    </lineage>
</organism>
<keyword evidence="8" id="KW-0539">Nucleus</keyword>
<dbReference type="GO" id="GO:0005524">
    <property type="term" value="F:ATP binding"/>
    <property type="evidence" value="ECO:0007669"/>
    <property type="project" value="UniProtKB-KW"/>
</dbReference>
<evidence type="ECO:0000256" key="7">
    <source>
        <dbReference type="ARBA" id="ARBA00023125"/>
    </source>
</evidence>
<dbReference type="AlphaFoldDB" id="A0A7R8W8X6"/>
<keyword evidence="6" id="KW-0067">ATP-binding</keyword>
<dbReference type="InterPro" id="IPR001650">
    <property type="entry name" value="Helicase_C-like"/>
</dbReference>
<reference evidence="10" key="1">
    <citation type="submission" date="2020-11" db="EMBL/GenBank/DDBJ databases">
        <authorList>
            <person name="Tran Van P."/>
        </authorList>
    </citation>
    <scope>NUCLEOTIDE SEQUENCE</scope>
</reference>